<comment type="pathway">
    <text evidence="1">Lipid metabolism; butanoate metabolism.</text>
</comment>
<comment type="similarity">
    <text evidence="2">Belongs to the 3-hydroxyacyl-CoA dehydrogenase family.</text>
</comment>
<dbReference type="EMBL" id="AYXG01000148">
    <property type="protein sequence ID" value="EWC60640.1"/>
    <property type="molecule type" value="Genomic_DNA"/>
</dbReference>
<dbReference type="InterPro" id="IPR006176">
    <property type="entry name" value="3-OHacyl-CoA_DH_NAD-bd"/>
</dbReference>
<dbReference type="InterPro" id="IPR008927">
    <property type="entry name" value="6-PGluconate_DH-like_C_sf"/>
</dbReference>
<evidence type="ECO:0000313" key="8">
    <source>
        <dbReference type="Proteomes" id="UP000019277"/>
    </source>
</evidence>
<dbReference type="Proteomes" id="UP000019277">
    <property type="component" value="Unassembled WGS sequence"/>
</dbReference>
<dbReference type="GO" id="GO:0003857">
    <property type="term" value="F:(3S)-3-hydroxyacyl-CoA dehydrogenase (NAD+) activity"/>
    <property type="evidence" value="ECO:0007669"/>
    <property type="project" value="UniProtKB-EC"/>
</dbReference>
<organism evidence="7 8">
    <name type="scientific">Actinokineospora spheciospongiae</name>
    <dbReference type="NCBI Taxonomy" id="909613"/>
    <lineage>
        <taxon>Bacteria</taxon>
        <taxon>Bacillati</taxon>
        <taxon>Actinomycetota</taxon>
        <taxon>Actinomycetes</taxon>
        <taxon>Pseudonocardiales</taxon>
        <taxon>Pseudonocardiaceae</taxon>
        <taxon>Actinokineospora</taxon>
    </lineage>
</organism>
<dbReference type="PANTHER" id="PTHR48075">
    <property type="entry name" value="3-HYDROXYACYL-COA DEHYDROGENASE FAMILY PROTEIN"/>
    <property type="match status" value="1"/>
</dbReference>
<sequence>MSADSPGTVAVIGAGTIGLSWAVLFAAHGWSVHIQDPRPDLEEAVAGGLRQFAPTLLEPVAAEVLERRVRVHTELGAAVNTVDLVQENGPEDLGFKQRLFADLAAAAPAGALLASSTSGLQPSDIAEHLADAAAARVVVAHPFNPPHLLPLVEVVAGSRTSPDAVERAMALYRGLGKVPVHVRKETPGFVANRLQSAMFREAVDLVLRGVVTPAELDTVVTESVGPRWATGGPFLSYHLGGGPGGFRHFLEHLGPGMARRWRDLGTPELTDEVIARLVEATEGAYAGQDYADLTRARDLREIAVLNARAQARTDT</sequence>
<dbReference type="SUPFAM" id="SSF51735">
    <property type="entry name" value="NAD(P)-binding Rossmann-fold domains"/>
    <property type="match status" value="1"/>
</dbReference>
<evidence type="ECO:0000256" key="1">
    <source>
        <dbReference type="ARBA" id="ARBA00005086"/>
    </source>
</evidence>
<dbReference type="PANTHER" id="PTHR48075:SF5">
    <property type="entry name" value="3-HYDROXYBUTYRYL-COA DEHYDROGENASE"/>
    <property type="match status" value="1"/>
</dbReference>
<dbReference type="InterPro" id="IPR006108">
    <property type="entry name" value="3HC_DH_C"/>
</dbReference>
<dbReference type="InterPro" id="IPR022694">
    <property type="entry name" value="3-OHacyl-CoA_DH"/>
</dbReference>
<protein>
    <submittedName>
        <fullName evidence="7">3-hydroxyacyl-CoA dehydrogenase</fullName>
        <ecNumber evidence="7">1.1.1.35</ecNumber>
    </submittedName>
</protein>
<reference evidence="7 8" key="1">
    <citation type="journal article" date="2014" name="Genome Announc.">
        <title>Draft Genome Sequence of the Antitrypanosomally Active Sponge-Associated Bacterium Actinokineospora sp. Strain EG49.</title>
        <authorList>
            <person name="Harjes J."/>
            <person name="Ryu T."/>
            <person name="Abdelmohsen U.R."/>
            <person name="Moitinho-Silva L."/>
            <person name="Horn H."/>
            <person name="Ravasi T."/>
            <person name="Hentschel U."/>
        </authorList>
    </citation>
    <scope>NUCLEOTIDE SEQUENCE [LARGE SCALE GENOMIC DNA]</scope>
    <source>
        <strain evidence="7 8">EG49</strain>
    </source>
</reference>
<keyword evidence="8" id="KW-1185">Reference proteome</keyword>
<dbReference type="PATRIC" id="fig|909613.9.peg.4065"/>
<accession>W7IIS7</accession>
<feature type="site" description="Important for catalytic activity" evidence="4">
    <location>
        <position position="141"/>
    </location>
</feature>
<dbReference type="Gene3D" id="3.40.50.720">
    <property type="entry name" value="NAD(P)-binding Rossmann-like Domain"/>
    <property type="match status" value="1"/>
</dbReference>
<dbReference type="Pfam" id="PF02737">
    <property type="entry name" value="3HCDH_N"/>
    <property type="match status" value="1"/>
</dbReference>
<evidence type="ECO:0000256" key="4">
    <source>
        <dbReference type="PIRSR" id="PIRSR000105-1"/>
    </source>
</evidence>
<dbReference type="GO" id="GO:0006631">
    <property type="term" value="P:fatty acid metabolic process"/>
    <property type="evidence" value="ECO:0007669"/>
    <property type="project" value="InterPro"/>
</dbReference>
<dbReference type="STRING" id="909613.UO65_4064"/>
<dbReference type="OrthoDB" id="9771883at2"/>
<dbReference type="InterPro" id="IPR006180">
    <property type="entry name" value="3-OHacyl-CoA_DH_CS"/>
</dbReference>
<dbReference type="InterPro" id="IPR013328">
    <property type="entry name" value="6PGD_dom2"/>
</dbReference>
<dbReference type="Gene3D" id="1.10.1040.10">
    <property type="entry name" value="N-(1-d-carboxylethyl)-l-norvaline Dehydrogenase, domain 2"/>
    <property type="match status" value="1"/>
</dbReference>
<dbReference type="PIRSF" id="PIRSF000105">
    <property type="entry name" value="HCDH"/>
    <property type="match status" value="1"/>
</dbReference>
<proteinExistence type="inferred from homology"/>
<name>W7IIS7_9PSEU</name>
<evidence type="ECO:0000313" key="7">
    <source>
        <dbReference type="EMBL" id="EWC60640.1"/>
    </source>
</evidence>
<dbReference type="Pfam" id="PF00725">
    <property type="entry name" value="3HCDH"/>
    <property type="match status" value="1"/>
</dbReference>
<evidence type="ECO:0000259" key="5">
    <source>
        <dbReference type="Pfam" id="PF00725"/>
    </source>
</evidence>
<gene>
    <name evidence="7" type="ORF">UO65_4064</name>
</gene>
<dbReference type="AlphaFoldDB" id="W7IIS7"/>
<dbReference type="eggNOG" id="COG1250">
    <property type="taxonomic scope" value="Bacteria"/>
</dbReference>
<dbReference type="SUPFAM" id="SSF48179">
    <property type="entry name" value="6-phosphogluconate dehydrogenase C-terminal domain-like"/>
    <property type="match status" value="1"/>
</dbReference>
<dbReference type="InterPro" id="IPR036291">
    <property type="entry name" value="NAD(P)-bd_dom_sf"/>
</dbReference>
<dbReference type="EC" id="1.1.1.35" evidence="7"/>
<comment type="caution">
    <text evidence="7">The sequence shown here is derived from an EMBL/GenBank/DDBJ whole genome shotgun (WGS) entry which is preliminary data.</text>
</comment>
<feature type="domain" description="3-hydroxyacyl-CoA dehydrogenase NAD binding" evidence="6">
    <location>
        <begin position="8"/>
        <end position="185"/>
    </location>
</feature>
<keyword evidence="3 7" id="KW-0560">Oxidoreductase</keyword>
<dbReference type="RefSeq" id="WP_035284831.1">
    <property type="nucleotide sequence ID" value="NZ_AYXG01000148.1"/>
</dbReference>
<evidence type="ECO:0000256" key="2">
    <source>
        <dbReference type="ARBA" id="ARBA00009463"/>
    </source>
</evidence>
<evidence type="ECO:0000259" key="6">
    <source>
        <dbReference type="Pfam" id="PF02737"/>
    </source>
</evidence>
<feature type="domain" description="3-hydroxyacyl-CoA dehydrogenase C-terminal" evidence="5">
    <location>
        <begin position="188"/>
        <end position="256"/>
    </location>
</feature>
<evidence type="ECO:0000256" key="3">
    <source>
        <dbReference type="ARBA" id="ARBA00023002"/>
    </source>
</evidence>
<dbReference type="PROSITE" id="PS00067">
    <property type="entry name" value="3HCDH"/>
    <property type="match status" value="1"/>
</dbReference>
<dbReference type="GO" id="GO:0070403">
    <property type="term" value="F:NAD+ binding"/>
    <property type="evidence" value="ECO:0007669"/>
    <property type="project" value="InterPro"/>
</dbReference>